<dbReference type="CDD" id="cd00199">
    <property type="entry name" value="WAP"/>
    <property type="match status" value="1"/>
</dbReference>
<sequence length="238" mass="26036">MRAWSLLLLVAFLALGSQLPAALGSRKREKLGGCPPDDGPCLQSVPDQCMDDSQCPSRMKCCYRACYRQCVRLVSVKQGSCPKDPLRCLSPIQHLCHQDSDCRGSSRCCLGACGRDCRNPVKGMVPVHLGQADSGLGSTALNLGLMFPAAKDDDDGLGTLPPRPHSLCQRPFQPSDKLIWSHSSCNTPPPPQFARPQRTPLLHTELLILSNAHFHILVVYTFLPPKMPKTSRPLLVES</sequence>
<dbReference type="Gene3D" id="4.10.75.10">
    <property type="entry name" value="Elafin-like"/>
    <property type="match status" value="2"/>
</dbReference>
<evidence type="ECO:0000313" key="4">
    <source>
        <dbReference type="Ensembl" id="ENSEASP00005034272.1"/>
    </source>
</evidence>
<reference evidence="4" key="1">
    <citation type="submission" date="2023-03" db="UniProtKB">
        <authorList>
            <consortium name="Ensembl"/>
        </authorList>
    </citation>
    <scope>IDENTIFICATION</scope>
</reference>
<keyword evidence="1" id="KW-1015">Disulfide bond</keyword>
<dbReference type="GO" id="GO:0030414">
    <property type="term" value="F:peptidase inhibitor activity"/>
    <property type="evidence" value="ECO:0007669"/>
    <property type="project" value="InterPro"/>
</dbReference>
<dbReference type="AlphaFoldDB" id="A0A8C4PW12"/>
<dbReference type="SUPFAM" id="SSF57256">
    <property type="entry name" value="Elafin-like"/>
    <property type="match status" value="2"/>
</dbReference>
<dbReference type="GO" id="GO:0005576">
    <property type="term" value="C:extracellular region"/>
    <property type="evidence" value="ECO:0007669"/>
    <property type="project" value="InterPro"/>
</dbReference>
<keyword evidence="2" id="KW-0732">Signal</keyword>
<dbReference type="PANTHER" id="PTHR47769">
    <property type="entry name" value="WAP FOUR-DISULFIDE CORE DOMAIN PROTEIN 8"/>
    <property type="match status" value="1"/>
</dbReference>
<feature type="domain" description="WAP" evidence="3">
    <location>
        <begin position="74"/>
        <end position="121"/>
    </location>
</feature>
<dbReference type="PANTHER" id="PTHR47769:SF1">
    <property type="entry name" value="WAP FOUR-DISULFIDE CORE DOMAIN PROTEIN 8"/>
    <property type="match status" value="1"/>
</dbReference>
<evidence type="ECO:0000259" key="3">
    <source>
        <dbReference type="PROSITE" id="PS51390"/>
    </source>
</evidence>
<dbReference type="InterPro" id="IPR008197">
    <property type="entry name" value="WAP_dom"/>
</dbReference>
<dbReference type="Ensembl" id="ENSEAST00005037357.1">
    <property type="protein sequence ID" value="ENSEASP00005034272.1"/>
    <property type="gene ID" value="ENSEASG00005023402.1"/>
</dbReference>
<dbReference type="InterPro" id="IPR036645">
    <property type="entry name" value="Elafin-like_sf"/>
</dbReference>
<feature type="domain" description="WAP" evidence="3">
    <location>
        <begin position="27"/>
        <end position="73"/>
    </location>
</feature>
<dbReference type="PROSITE" id="PS51390">
    <property type="entry name" value="WAP"/>
    <property type="match status" value="2"/>
</dbReference>
<feature type="chain" id="PRO_5034454569" evidence="2">
    <location>
        <begin position="25"/>
        <end position="238"/>
    </location>
</feature>
<proteinExistence type="predicted"/>
<evidence type="ECO:0000256" key="1">
    <source>
        <dbReference type="ARBA" id="ARBA00023157"/>
    </source>
</evidence>
<accession>A0A8C4PW12</accession>
<protein>
    <submittedName>
        <fullName evidence="4">WAP four-disulfide core domain 5</fullName>
    </submittedName>
</protein>
<feature type="signal peptide" evidence="2">
    <location>
        <begin position="1"/>
        <end position="24"/>
    </location>
</feature>
<dbReference type="SMART" id="SM00217">
    <property type="entry name" value="WAP"/>
    <property type="match status" value="2"/>
</dbReference>
<organism evidence="4">
    <name type="scientific">Equus asinus asinus</name>
    <dbReference type="NCBI Taxonomy" id="83772"/>
    <lineage>
        <taxon>Eukaryota</taxon>
        <taxon>Metazoa</taxon>
        <taxon>Chordata</taxon>
        <taxon>Craniata</taxon>
        <taxon>Vertebrata</taxon>
        <taxon>Euteleostomi</taxon>
        <taxon>Mammalia</taxon>
        <taxon>Eutheria</taxon>
        <taxon>Laurasiatheria</taxon>
        <taxon>Perissodactyla</taxon>
        <taxon>Equidae</taxon>
        <taxon>Equus</taxon>
    </lineage>
</organism>
<evidence type="ECO:0000256" key="2">
    <source>
        <dbReference type="SAM" id="SignalP"/>
    </source>
</evidence>
<dbReference type="PRINTS" id="PR00003">
    <property type="entry name" value="4DISULPHCORE"/>
</dbReference>
<dbReference type="OMA" id="QRICPWI"/>
<dbReference type="Pfam" id="PF00095">
    <property type="entry name" value="WAP"/>
    <property type="match status" value="2"/>
</dbReference>
<name>A0A8C4PW12_EQUAS</name>